<evidence type="ECO:0000313" key="2">
    <source>
        <dbReference type="Proteomes" id="UP001303946"/>
    </source>
</evidence>
<sequence length="220" mass="24806">MWFDRGRSFGGLRKRYKAFPNGMVEALDPVSADIVAFKTELQYDNWLLRRFDAAIQDLDIRPKRLAQMRNGKRTESQPALAFRNEKGSRIVEWVVAKGSVEPCDLEAVVPFEKSHPVQVSVRARDTIRSNQVLLANLDHVRQTLAMHVNVDLAAEQRATLHALQEEPEMKLALLLSRAQTQSTVDVSIRVEAALLRLFADGTVKLNLSEVPYGTKTIISI</sequence>
<protein>
    <submittedName>
        <fullName evidence="1">Uncharacterized protein</fullName>
    </submittedName>
</protein>
<gene>
    <name evidence="1" type="ORF">RXV79_13310</name>
</gene>
<dbReference type="Proteomes" id="UP001303946">
    <property type="component" value="Chromosome"/>
</dbReference>
<evidence type="ECO:0000313" key="1">
    <source>
        <dbReference type="EMBL" id="WOB05899.1"/>
    </source>
</evidence>
<keyword evidence="2" id="KW-1185">Reference proteome</keyword>
<reference evidence="1 2" key="1">
    <citation type="submission" date="2023-10" db="EMBL/GenBank/DDBJ databases">
        <title>Bacteria for the degradation of biodegradable plastic PBAT(Polybutylene adipate terephthalate).</title>
        <authorList>
            <person name="Weon H.-Y."/>
            <person name="Yeon J."/>
        </authorList>
    </citation>
    <scope>NUCLEOTIDE SEQUENCE [LARGE SCALE GENOMIC DNA]</scope>
    <source>
        <strain evidence="1 2">SBD 7-3</strain>
    </source>
</reference>
<dbReference type="EMBL" id="CP136336">
    <property type="protein sequence ID" value="WOB05899.1"/>
    <property type="molecule type" value="Genomic_DNA"/>
</dbReference>
<dbReference type="RefSeq" id="WP_316697986.1">
    <property type="nucleotide sequence ID" value="NZ_CP136336.1"/>
</dbReference>
<accession>A0ABZ0CLP4</accession>
<proteinExistence type="predicted"/>
<name>A0ABZ0CLP4_9BURK</name>
<organism evidence="1 2">
    <name type="scientific">Piscinibacter gummiphilus</name>
    <dbReference type="NCBI Taxonomy" id="946333"/>
    <lineage>
        <taxon>Bacteria</taxon>
        <taxon>Pseudomonadati</taxon>
        <taxon>Pseudomonadota</taxon>
        <taxon>Betaproteobacteria</taxon>
        <taxon>Burkholderiales</taxon>
        <taxon>Sphaerotilaceae</taxon>
        <taxon>Piscinibacter</taxon>
    </lineage>
</organism>